<feature type="non-terminal residue" evidence="2">
    <location>
        <position position="1"/>
    </location>
</feature>
<dbReference type="AlphaFoldDB" id="X6NTH9"/>
<keyword evidence="1" id="KW-1133">Transmembrane helix</keyword>
<reference evidence="2 3" key="1">
    <citation type="journal article" date="2013" name="Curr. Biol.">
        <title>The Genome of the Foraminiferan Reticulomyxa filosa.</title>
        <authorList>
            <person name="Glockner G."/>
            <person name="Hulsmann N."/>
            <person name="Schleicher M."/>
            <person name="Noegel A.A."/>
            <person name="Eichinger L."/>
            <person name="Gallinger C."/>
            <person name="Pawlowski J."/>
            <person name="Sierra R."/>
            <person name="Euteneuer U."/>
            <person name="Pillet L."/>
            <person name="Moustafa A."/>
            <person name="Platzer M."/>
            <person name="Groth M."/>
            <person name="Szafranski K."/>
            <person name="Schliwa M."/>
        </authorList>
    </citation>
    <scope>NUCLEOTIDE SEQUENCE [LARGE SCALE GENOMIC DNA]</scope>
</reference>
<keyword evidence="3" id="KW-1185">Reference proteome</keyword>
<accession>X6NTH9</accession>
<dbReference type="SUPFAM" id="SSF50729">
    <property type="entry name" value="PH domain-like"/>
    <property type="match status" value="1"/>
</dbReference>
<proteinExistence type="predicted"/>
<keyword evidence="1" id="KW-0472">Membrane</keyword>
<evidence type="ECO:0000256" key="1">
    <source>
        <dbReference type="SAM" id="Phobius"/>
    </source>
</evidence>
<gene>
    <name evidence="2" type="ORF">RFI_07866</name>
</gene>
<dbReference type="InterPro" id="IPR011993">
    <property type="entry name" value="PH-like_dom_sf"/>
</dbReference>
<evidence type="ECO:0000313" key="2">
    <source>
        <dbReference type="EMBL" id="ETO29258.1"/>
    </source>
</evidence>
<sequence length="245" mass="28598">RLYAACFYHEGTKKKVIFQLLGEFVHYFRSVEDSFSFERYSVKNLKSSIQEIDTQLSLVITTADETLFRVQSMSGNFMELVECVFFCFSYPCSYVCVCMYSCTKLNTLLFSKKKKKKRQSTAFYSSQYCTQGKPLKPKSSALEVVHFTLFYMSFSNVCPPNCTCRLLKREKLTVNELKEAKILGLASKKGGGGVAGYKTRWWVLHDGFLYYFKEDFRNNKKVSSLTPEFPLICFVLFCFFYYYFN</sequence>
<organism evidence="2 3">
    <name type="scientific">Reticulomyxa filosa</name>
    <dbReference type="NCBI Taxonomy" id="46433"/>
    <lineage>
        <taxon>Eukaryota</taxon>
        <taxon>Sar</taxon>
        <taxon>Rhizaria</taxon>
        <taxon>Retaria</taxon>
        <taxon>Foraminifera</taxon>
        <taxon>Monothalamids</taxon>
        <taxon>Reticulomyxidae</taxon>
        <taxon>Reticulomyxa</taxon>
    </lineage>
</organism>
<dbReference type="EMBL" id="ASPP01006152">
    <property type="protein sequence ID" value="ETO29258.1"/>
    <property type="molecule type" value="Genomic_DNA"/>
</dbReference>
<dbReference type="Proteomes" id="UP000023152">
    <property type="component" value="Unassembled WGS sequence"/>
</dbReference>
<dbReference type="Gene3D" id="2.30.29.30">
    <property type="entry name" value="Pleckstrin-homology domain (PH domain)/Phosphotyrosine-binding domain (PTB)"/>
    <property type="match status" value="1"/>
</dbReference>
<evidence type="ECO:0000313" key="3">
    <source>
        <dbReference type="Proteomes" id="UP000023152"/>
    </source>
</evidence>
<name>X6NTH9_RETFI</name>
<feature type="transmembrane region" description="Helical" evidence="1">
    <location>
        <begin position="225"/>
        <end position="244"/>
    </location>
</feature>
<keyword evidence="1" id="KW-0812">Transmembrane</keyword>
<protein>
    <recommendedName>
        <fullName evidence="4">PH domain-containing protein</fullName>
    </recommendedName>
</protein>
<comment type="caution">
    <text evidence="2">The sequence shown here is derived from an EMBL/GenBank/DDBJ whole genome shotgun (WGS) entry which is preliminary data.</text>
</comment>
<evidence type="ECO:0008006" key="4">
    <source>
        <dbReference type="Google" id="ProtNLM"/>
    </source>
</evidence>